<dbReference type="Proteomes" id="UP000887565">
    <property type="component" value="Unplaced"/>
</dbReference>
<accession>A0A915JZV2</accession>
<protein>
    <submittedName>
        <fullName evidence="2">Uncharacterized protein</fullName>
    </submittedName>
</protein>
<reference evidence="2" key="1">
    <citation type="submission" date="2022-11" db="UniProtKB">
        <authorList>
            <consortium name="WormBaseParasite"/>
        </authorList>
    </citation>
    <scope>IDENTIFICATION</scope>
</reference>
<name>A0A915JZV2_ROMCU</name>
<evidence type="ECO:0000313" key="2">
    <source>
        <dbReference type="WBParaSite" id="nRc.2.0.1.t31584-RA"/>
    </source>
</evidence>
<dbReference type="WBParaSite" id="nRc.2.0.1.t31584-RA">
    <property type="protein sequence ID" value="nRc.2.0.1.t31584-RA"/>
    <property type="gene ID" value="nRc.2.0.1.g31584"/>
</dbReference>
<keyword evidence="1" id="KW-1185">Reference proteome</keyword>
<dbReference type="AlphaFoldDB" id="A0A915JZV2"/>
<evidence type="ECO:0000313" key="1">
    <source>
        <dbReference type="Proteomes" id="UP000887565"/>
    </source>
</evidence>
<organism evidence="1 2">
    <name type="scientific">Romanomermis culicivorax</name>
    <name type="common">Nematode worm</name>
    <dbReference type="NCBI Taxonomy" id="13658"/>
    <lineage>
        <taxon>Eukaryota</taxon>
        <taxon>Metazoa</taxon>
        <taxon>Ecdysozoa</taxon>
        <taxon>Nematoda</taxon>
        <taxon>Enoplea</taxon>
        <taxon>Dorylaimia</taxon>
        <taxon>Mermithida</taxon>
        <taxon>Mermithoidea</taxon>
        <taxon>Mermithidae</taxon>
        <taxon>Romanomermis</taxon>
    </lineage>
</organism>
<proteinExistence type="predicted"/>
<sequence>FSGFSRSFCLYLQAAIFRKQLNRGVIIIFASKHDVHFCIINESSDRRTRRNRIIDSPRSPIPLLAVWTVPNWINSVQTEKIIFCIWFRILWLSFERSALQSCSLVQSKKKRMDNNLTPLACFNFPIWQHWWAAGSDKPPCLAIFSFITPWINVAIISAT</sequence>